<feature type="compositionally biased region" description="Basic and acidic residues" evidence="17">
    <location>
        <begin position="508"/>
        <end position="537"/>
    </location>
</feature>
<evidence type="ECO:0000256" key="6">
    <source>
        <dbReference type="ARBA" id="ARBA00022553"/>
    </source>
</evidence>
<keyword evidence="10" id="KW-0406">Ion transport</keyword>
<evidence type="ECO:0000259" key="19">
    <source>
        <dbReference type="PROSITE" id="PS50002"/>
    </source>
</evidence>
<comment type="subcellular location">
    <subcellularLocation>
        <location evidence="1">Cell membrane</location>
        <location evidence="1">Sarcolemma</location>
        <topology evidence="1">Peripheral membrane protein</topology>
        <orientation evidence="1">Cytoplasmic side</orientation>
    </subcellularLocation>
</comment>
<dbReference type="AlphaFoldDB" id="A0A851LYF4"/>
<dbReference type="InterPro" id="IPR036028">
    <property type="entry name" value="SH3-like_dom_sf"/>
</dbReference>
<keyword evidence="5" id="KW-1003">Cell membrane</keyword>
<protein>
    <recommendedName>
        <fullName evidence="3">Voltage-dependent L-type calcium channel subunit beta-2</fullName>
    </recommendedName>
    <alternativeName>
        <fullName evidence="13">Calcium channel voltage-dependent subunit beta 2</fullName>
    </alternativeName>
</protein>
<feature type="compositionally biased region" description="Polar residues" evidence="17">
    <location>
        <begin position="369"/>
        <end position="380"/>
    </location>
</feature>
<dbReference type="PRINTS" id="PR01628">
    <property type="entry name" value="LCACHANNELB2"/>
</dbReference>
<keyword evidence="21" id="KW-1185">Reference proteome</keyword>
<dbReference type="InterPro" id="IPR027417">
    <property type="entry name" value="P-loop_NTPase"/>
</dbReference>
<keyword evidence="9" id="KW-0851">Voltage-gated channel</keyword>
<evidence type="ECO:0000256" key="13">
    <source>
        <dbReference type="ARBA" id="ARBA00030521"/>
    </source>
</evidence>
<feature type="compositionally biased region" description="Low complexity" evidence="17">
    <location>
        <begin position="87"/>
        <end position="99"/>
    </location>
</feature>
<dbReference type="SUPFAM" id="SSF50044">
    <property type="entry name" value="SH3-domain"/>
    <property type="match status" value="1"/>
</dbReference>
<evidence type="ECO:0000256" key="1">
    <source>
        <dbReference type="ARBA" id="ARBA00004278"/>
    </source>
</evidence>
<accession>A0A851LYF4</accession>
<feature type="region of interest" description="Disordered" evidence="17">
    <location>
        <begin position="80"/>
        <end position="119"/>
    </location>
</feature>
<comment type="function">
    <text evidence="14">Beta subunit of voltage-dependent calcium channels which contributes to the function of the calcium channel by increasing peak calcium current. Plays a role in shifting voltage dependencies of activation and inactivation of the channel. May modulate G protein inhibition. May contribute to beta-adrenergic augmentation of Ca(2+) influx in cardiomyocytes, thereby regulating increases in heart rate and contractile force. Involved in membrane targeting of the alpha-1 subunit CACNA1C.</text>
</comment>
<evidence type="ECO:0000256" key="11">
    <source>
        <dbReference type="ARBA" id="ARBA00023136"/>
    </source>
</evidence>
<dbReference type="PROSITE" id="PS50002">
    <property type="entry name" value="SH3"/>
    <property type="match status" value="1"/>
</dbReference>
<dbReference type="GO" id="GO:0042383">
    <property type="term" value="C:sarcolemma"/>
    <property type="evidence" value="ECO:0007669"/>
    <property type="project" value="UniProtKB-SubCell"/>
</dbReference>
<evidence type="ECO:0000256" key="4">
    <source>
        <dbReference type="ARBA" id="ARBA00022443"/>
    </source>
</evidence>
<dbReference type="SUPFAM" id="SSF52540">
    <property type="entry name" value="P-loop containing nucleoside triphosphate hydrolases"/>
    <property type="match status" value="1"/>
</dbReference>
<dbReference type="Gene3D" id="2.30.30.40">
    <property type="entry name" value="SH3 Domains"/>
    <property type="match status" value="1"/>
</dbReference>
<dbReference type="InterPro" id="IPR035605">
    <property type="entry name" value="CACNB2_SH3"/>
</dbReference>
<evidence type="ECO:0000256" key="10">
    <source>
        <dbReference type="ARBA" id="ARBA00023065"/>
    </source>
</evidence>
<keyword evidence="18" id="KW-0812">Transmembrane</keyword>
<evidence type="ECO:0000256" key="14">
    <source>
        <dbReference type="ARBA" id="ARBA00046042"/>
    </source>
</evidence>
<keyword evidence="12" id="KW-0407">Ion channel</keyword>
<dbReference type="InterPro" id="IPR005444">
    <property type="entry name" value="VDCC_L_b2su"/>
</dbReference>
<evidence type="ECO:0000256" key="8">
    <source>
        <dbReference type="ARBA" id="ARBA00022673"/>
    </source>
</evidence>
<evidence type="ECO:0000256" key="9">
    <source>
        <dbReference type="ARBA" id="ARBA00022882"/>
    </source>
</evidence>
<comment type="similarity">
    <text evidence="2">Belongs to the calcium channel beta subunit family.</text>
</comment>
<feature type="non-terminal residue" evidence="20">
    <location>
        <position position="537"/>
    </location>
</feature>
<evidence type="ECO:0000256" key="17">
    <source>
        <dbReference type="SAM" id="MobiDB-lite"/>
    </source>
</evidence>
<evidence type="ECO:0000256" key="5">
    <source>
        <dbReference type="ARBA" id="ARBA00022475"/>
    </source>
</evidence>
<feature type="compositionally biased region" description="Basic and acidic residues" evidence="17">
    <location>
        <begin position="487"/>
        <end position="500"/>
    </location>
</feature>
<evidence type="ECO:0000313" key="21">
    <source>
        <dbReference type="Proteomes" id="UP000621168"/>
    </source>
</evidence>
<dbReference type="Proteomes" id="UP000621168">
    <property type="component" value="Unassembled WGS sequence"/>
</dbReference>
<evidence type="ECO:0000256" key="15">
    <source>
        <dbReference type="ARBA" id="ARBA00046619"/>
    </source>
</evidence>
<feature type="transmembrane region" description="Helical" evidence="18">
    <location>
        <begin position="186"/>
        <end position="205"/>
    </location>
</feature>
<keyword evidence="4 16" id="KW-0728">SH3 domain</keyword>
<feature type="non-terminal residue" evidence="20">
    <location>
        <position position="1"/>
    </location>
</feature>
<evidence type="ECO:0000256" key="16">
    <source>
        <dbReference type="PROSITE-ProRule" id="PRU00192"/>
    </source>
</evidence>
<keyword evidence="11 18" id="KW-0472">Membrane</keyword>
<comment type="subunit">
    <text evidence="15">Component of a calcium channel complex consisting of a pore-forming alpha subunit (CACNA1S) and the ancillary subunits CACNB1 or CACNB2, CACNG1 and CACNA2D1. The channel complex contains alpha, beta, gamma and delta subunits in a 1:1:1:1 ratio, i.e. it contains either CACNB1 or CACNB2. Interacts with CACNA1C. Interacts with RRAD; interaction may be involved in beta-adrenergic regulation of heart rate and contractile force. Interaction with RRAD regulates the trafficking of CACNA1C to the cell membrane. Interacts with TMIGD2. Interacts with CAMK2D. Interacts with CBARP. Interacts with CAMK2A.</text>
</comment>
<dbReference type="PANTHER" id="PTHR11824">
    <property type="entry name" value="VOLTAGE-DEPENDENT CALCIUM CHANNEL BETA SUBUNIT"/>
    <property type="match status" value="1"/>
</dbReference>
<comment type="caution">
    <text evidence="20">The sequence shown here is derived from an EMBL/GenBank/DDBJ whole genome shotgun (WGS) entry which is preliminary data.</text>
</comment>
<dbReference type="EMBL" id="WBMX01005986">
    <property type="protein sequence ID" value="NXC20114.1"/>
    <property type="molecule type" value="Genomic_DNA"/>
</dbReference>
<keyword evidence="8" id="KW-0107">Calcium channel</keyword>
<keyword evidence="7" id="KW-0109">Calcium transport</keyword>
<dbReference type="SMART" id="SM00072">
    <property type="entry name" value="GuKc"/>
    <property type="match status" value="1"/>
</dbReference>
<dbReference type="GO" id="GO:0005891">
    <property type="term" value="C:voltage-gated calcium channel complex"/>
    <property type="evidence" value="ECO:0007669"/>
    <property type="project" value="InterPro"/>
</dbReference>
<dbReference type="CDD" id="cd12040">
    <property type="entry name" value="SH3_CACNB2"/>
    <property type="match status" value="1"/>
</dbReference>
<feature type="compositionally biased region" description="Basic and acidic residues" evidence="17">
    <location>
        <begin position="437"/>
        <end position="479"/>
    </location>
</feature>
<evidence type="ECO:0000256" key="7">
    <source>
        <dbReference type="ARBA" id="ARBA00022568"/>
    </source>
</evidence>
<dbReference type="GO" id="GO:0005245">
    <property type="term" value="F:voltage-gated calcium channel activity"/>
    <property type="evidence" value="ECO:0007669"/>
    <property type="project" value="InterPro"/>
</dbReference>
<dbReference type="Pfam" id="PF00625">
    <property type="entry name" value="Guanylate_kin"/>
    <property type="match status" value="1"/>
</dbReference>
<feature type="compositionally biased region" description="Polar residues" evidence="17">
    <location>
        <begin position="105"/>
        <end position="119"/>
    </location>
</feature>
<evidence type="ECO:0000256" key="12">
    <source>
        <dbReference type="ARBA" id="ARBA00023303"/>
    </source>
</evidence>
<evidence type="ECO:0000256" key="3">
    <source>
        <dbReference type="ARBA" id="ARBA00019005"/>
    </source>
</evidence>
<organism evidence="20 21">
    <name type="scientific">Corythaeola cristata</name>
    <name type="common">Great blue turaco</name>
    <dbReference type="NCBI Taxonomy" id="103954"/>
    <lineage>
        <taxon>Eukaryota</taxon>
        <taxon>Metazoa</taxon>
        <taxon>Chordata</taxon>
        <taxon>Craniata</taxon>
        <taxon>Vertebrata</taxon>
        <taxon>Euteleostomi</taxon>
        <taxon>Archelosauria</taxon>
        <taxon>Archosauria</taxon>
        <taxon>Dinosauria</taxon>
        <taxon>Saurischia</taxon>
        <taxon>Theropoda</taxon>
        <taxon>Coelurosauria</taxon>
        <taxon>Aves</taxon>
        <taxon>Neognathae</taxon>
        <taxon>Neoaves</taxon>
        <taxon>Otidimorphae</taxon>
        <taxon>Musophagiformes</taxon>
        <taxon>Musophagidae</taxon>
        <taxon>Corythaeola</taxon>
    </lineage>
</organism>
<keyword evidence="7" id="KW-0106">Calcium</keyword>
<dbReference type="Gene3D" id="3.40.50.300">
    <property type="entry name" value="P-loop containing nucleotide triphosphate hydrolases"/>
    <property type="match status" value="1"/>
</dbReference>
<keyword evidence="6" id="KW-0597">Phosphoprotein</keyword>
<dbReference type="InterPro" id="IPR008145">
    <property type="entry name" value="GK/Ca_channel_bsu"/>
</dbReference>
<evidence type="ECO:0000256" key="2">
    <source>
        <dbReference type="ARBA" id="ARBA00010836"/>
    </source>
</evidence>
<dbReference type="OrthoDB" id="5962384at2759"/>
<evidence type="ECO:0000256" key="18">
    <source>
        <dbReference type="SAM" id="Phobius"/>
    </source>
</evidence>
<feature type="region of interest" description="Disordered" evidence="17">
    <location>
        <begin position="365"/>
        <end position="537"/>
    </location>
</feature>
<keyword evidence="18" id="KW-1133">Transmembrane helix</keyword>
<sequence length="537" mass="60744">QTKPVAFAVRTNVGYSAAHDDDVPVPGMAISFEAKDFLHVKEKFNNDWWIGRLVKEGCEIGFIPSPVKLENMRLQHEQKAKQGKFYSSKSGGNSSSSLGDIVPSSRKSTPPSSGESMQTTGSNHFFLSSSPLINTKPSLSDTQPRVFFCMLLCFAVPFSGGQRTIVSFCKTIGLHSVKKHMLINNILLYFTVFYFCSISITRVTADISLAKRSVLNNPSKHAIIERSNTRSSLGKVQSFRNRLLQHASPTRSPVLPANLLQHRLPMESQPPSSIHLLWCGVLQRLIKSRGKSQAKHLNVQMVAADKLAQCPPEMFDVILDENQLEDACEHLADYLEAYWKATHPPSSNPPNQLLTRTLATATLPISPGPNINLQQGSQGDQRNDHSVPERSGSQIEEEARVEPIKKSQHRSSSSQHHNHRSGVRGLSRQETFDSETQDSRDSAYVEPKEDYSHEHGDHYDSHRDHNHRDESHGSSDHRHRESRHRSKERDREQDHNECNKQRSRHKSRDQYCDKDGEVISKKRNDAGEWNRDAYIRQ</sequence>
<dbReference type="InterPro" id="IPR000584">
    <property type="entry name" value="VDCC_L_bsu"/>
</dbReference>
<dbReference type="InterPro" id="IPR001452">
    <property type="entry name" value="SH3_domain"/>
</dbReference>
<proteinExistence type="inferred from homology"/>
<feature type="domain" description="SH3" evidence="19">
    <location>
        <begin position="4"/>
        <end position="73"/>
    </location>
</feature>
<name>A0A851LYF4_CORCR</name>
<gene>
    <name evidence="20" type="primary">Cacnb2</name>
    <name evidence="20" type="ORF">CORCRI_R12008</name>
</gene>
<dbReference type="PRINTS" id="PR01626">
    <property type="entry name" value="LCACHANNELB"/>
</dbReference>
<reference evidence="20" key="1">
    <citation type="submission" date="2019-09" db="EMBL/GenBank/DDBJ databases">
        <title>Bird 10,000 Genomes (B10K) Project - Family phase.</title>
        <authorList>
            <person name="Zhang G."/>
        </authorList>
    </citation>
    <scope>NUCLEOTIDE SEQUENCE</scope>
    <source>
        <strain evidence="20">B10K-CU-031-40</strain>
    </source>
</reference>
<keyword evidence="7" id="KW-0813">Transport</keyword>
<evidence type="ECO:0000313" key="20">
    <source>
        <dbReference type="EMBL" id="NXC20114.1"/>
    </source>
</evidence>